<evidence type="ECO:0000256" key="2">
    <source>
        <dbReference type="ARBA" id="ARBA00005551"/>
    </source>
</evidence>
<comment type="subcellular location">
    <subcellularLocation>
        <location evidence="1">Membrane</location>
        <topology evidence="1">Multi-pass membrane protein</topology>
    </subcellularLocation>
</comment>
<proteinExistence type="inferred from homology"/>
<organism evidence="9 10">
    <name type="scientific">Halorubrum pallidum</name>
    <dbReference type="NCBI Taxonomy" id="1526114"/>
    <lineage>
        <taxon>Archaea</taxon>
        <taxon>Methanobacteriati</taxon>
        <taxon>Methanobacteriota</taxon>
        <taxon>Stenosarchaea group</taxon>
        <taxon>Halobacteria</taxon>
        <taxon>Halobacteriales</taxon>
        <taxon>Haloferacaceae</taxon>
        <taxon>Halorubrum</taxon>
    </lineage>
</organism>
<feature type="transmembrane region" description="Helical" evidence="7">
    <location>
        <begin position="109"/>
        <end position="130"/>
    </location>
</feature>
<dbReference type="Pfam" id="PF00999">
    <property type="entry name" value="Na_H_Exchanger"/>
    <property type="match status" value="1"/>
</dbReference>
<dbReference type="InterPro" id="IPR038770">
    <property type="entry name" value="Na+/solute_symporter_sf"/>
</dbReference>
<keyword evidence="6 7" id="KW-0472">Membrane</keyword>
<dbReference type="PANTHER" id="PTHR42751">
    <property type="entry name" value="SODIUM/HYDROGEN EXCHANGER FAMILY/TRKA DOMAIN PROTEIN"/>
    <property type="match status" value="1"/>
</dbReference>
<dbReference type="GO" id="GO:0016020">
    <property type="term" value="C:membrane"/>
    <property type="evidence" value="ECO:0007669"/>
    <property type="project" value="UniProtKB-SubCell"/>
</dbReference>
<feature type="non-terminal residue" evidence="9">
    <location>
        <position position="182"/>
    </location>
</feature>
<dbReference type="Proteomes" id="UP001596274">
    <property type="component" value="Unassembled WGS sequence"/>
</dbReference>
<evidence type="ECO:0000256" key="6">
    <source>
        <dbReference type="ARBA" id="ARBA00023136"/>
    </source>
</evidence>
<feature type="transmembrane region" description="Helical" evidence="7">
    <location>
        <begin position="60"/>
        <end position="79"/>
    </location>
</feature>
<keyword evidence="10" id="KW-1185">Reference proteome</keyword>
<feature type="transmembrane region" description="Helical" evidence="7">
    <location>
        <begin position="30"/>
        <end position="48"/>
    </location>
</feature>
<keyword evidence="5 7" id="KW-1133">Transmembrane helix</keyword>
<evidence type="ECO:0000256" key="7">
    <source>
        <dbReference type="SAM" id="Phobius"/>
    </source>
</evidence>
<name>A0ABD5T4X3_9EURY</name>
<evidence type="ECO:0000313" key="10">
    <source>
        <dbReference type="Proteomes" id="UP001596274"/>
    </source>
</evidence>
<evidence type="ECO:0000256" key="5">
    <source>
        <dbReference type="ARBA" id="ARBA00022989"/>
    </source>
</evidence>
<evidence type="ECO:0000256" key="3">
    <source>
        <dbReference type="ARBA" id="ARBA00022448"/>
    </source>
</evidence>
<dbReference type="PANTHER" id="PTHR42751:SF4">
    <property type="entry name" value="K(+)_H(+) ANTIPORTER SUBUNIT KHTU"/>
    <property type="match status" value="1"/>
</dbReference>
<accession>A0ABD5T4X3</accession>
<evidence type="ECO:0000313" key="9">
    <source>
        <dbReference type="EMBL" id="MFC6770621.1"/>
    </source>
</evidence>
<gene>
    <name evidence="9" type="ORF">ACFQDD_03620</name>
</gene>
<evidence type="ECO:0000256" key="4">
    <source>
        <dbReference type="ARBA" id="ARBA00022692"/>
    </source>
</evidence>
<keyword evidence="4 7" id="KW-0812">Transmembrane</keyword>
<dbReference type="InterPro" id="IPR006153">
    <property type="entry name" value="Cation/H_exchanger_TM"/>
</dbReference>
<comment type="caution">
    <text evidence="9">The sequence shown here is derived from an EMBL/GenBank/DDBJ whole genome shotgun (WGS) entry which is preliminary data.</text>
</comment>
<dbReference type="AlphaFoldDB" id="A0ABD5T4X3"/>
<feature type="domain" description="Cation/H+ exchanger transmembrane" evidence="8">
    <location>
        <begin position="12"/>
        <end position="176"/>
    </location>
</feature>
<keyword evidence="3" id="KW-0813">Transport</keyword>
<evidence type="ECO:0000256" key="1">
    <source>
        <dbReference type="ARBA" id="ARBA00004141"/>
    </source>
</evidence>
<comment type="similarity">
    <text evidence="2">Belongs to the monovalent cation:proton antiporter 2 (CPA2) transporter (TC 2.A.37) family.</text>
</comment>
<reference evidence="9 10" key="1">
    <citation type="journal article" date="2019" name="Int. J. Syst. Evol. Microbiol.">
        <title>The Global Catalogue of Microorganisms (GCM) 10K type strain sequencing project: providing services to taxonomists for standard genome sequencing and annotation.</title>
        <authorList>
            <consortium name="The Broad Institute Genomics Platform"/>
            <consortium name="The Broad Institute Genome Sequencing Center for Infectious Disease"/>
            <person name="Wu L."/>
            <person name="Ma J."/>
        </authorList>
    </citation>
    <scope>NUCLEOTIDE SEQUENCE [LARGE SCALE GENOMIC DNA]</scope>
    <source>
        <strain evidence="9 10">PJ61</strain>
    </source>
</reference>
<sequence>MALLDVGVMFAAIAVAGALADRLGQSVIPFYILVGMGLGEYVLGRVSLPVVGTAAVPETEFIALGAELGIVFLLFFLGLEFNLDRLLARRSQIGTAGTIDLANFGVGLVFGWLVFGAFLPAFLIAGIVYISSSAVITKSLIDLGWIANDEAEPLLGTLVYEDLFIAVYLSVASALVLGDGDV</sequence>
<dbReference type="EMBL" id="JBHSWT010000099">
    <property type="protein sequence ID" value="MFC6770621.1"/>
    <property type="molecule type" value="Genomic_DNA"/>
</dbReference>
<dbReference type="Gene3D" id="1.20.1530.20">
    <property type="match status" value="1"/>
</dbReference>
<protein>
    <submittedName>
        <fullName evidence="9">Cation:proton antiporter</fullName>
    </submittedName>
</protein>
<evidence type="ECO:0000259" key="8">
    <source>
        <dbReference type="Pfam" id="PF00999"/>
    </source>
</evidence>